<evidence type="ECO:0000313" key="5">
    <source>
        <dbReference type="EMBL" id="MBW8637672.1"/>
    </source>
</evidence>
<evidence type="ECO:0000259" key="4">
    <source>
        <dbReference type="PROSITE" id="PS01124"/>
    </source>
</evidence>
<evidence type="ECO:0000256" key="3">
    <source>
        <dbReference type="ARBA" id="ARBA00023163"/>
    </source>
</evidence>
<organism evidence="5 6">
    <name type="scientific">Flavimaribacter sediminis</name>
    <dbReference type="NCBI Taxonomy" id="2865987"/>
    <lineage>
        <taxon>Bacteria</taxon>
        <taxon>Pseudomonadati</taxon>
        <taxon>Pseudomonadota</taxon>
        <taxon>Alphaproteobacteria</taxon>
        <taxon>Hyphomicrobiales</taxon>
        <taxon>Rhizobiaceae</taxon>
        <taxon>Flavimaribacter</taxon>
    </lineage>
</organism>
<dbReference type="AlphaFoldDB" id="A0AAE3D195"/>
<dbReference type="RefSeq" id="WP_220228358.1">
    <property type="nucleotide sequence ID" value="NZ_JAICBX010000002.1"/>
</dbReference>
<evidence type="ECO:0000313" key="6">
    <source>
        <dbReference type="Proteomes" id="UP001196509"/>
    </source>
</evidence>
<evidence type="ECO:0000256" key="1">
    <source>
        <dbReference type="ARBA" id="ARBA00023015"/>
    </source>
</evidence>
<dbReference type="Proteomes" id="UP001196509">
    <property type="component" value="Unassembled WGS sequence"/>
</dbReference>
<dbReference type="SUPFAM" id="SSF46689">
    <property type="entry name" value="Homeodomain-like"/>
    <property type="match status" value="1"/>
</dbReference>
<comment type="caution">
    <text evidence="5">The sequence shown here is derived from an EMBL/GenBank/DDBJ whole genome shotgun (WGS) entry which is preliminary data.</text>
</comment>
<dbReference type="PROSITE" id="PS01124">
    <property type="entry name" value="HTH_ARAC_FAMILY_2"/>
    <property type="match status" value="1"/>
</dbReference>
<keyword evidence="2" id="KW-0238">DNA-binding</keyword>
<keyword evidence="1" id="KW-0805">Transcription regulation</keyword>
<dbReference type="PANTHER" id="PTHR47894">
    <property type="entry name" value="HTH-TYPE TRANSCRIPTIONAL REGULATOR GADX"/>
    <property type="match status" value="1"/>
</dbReference>
<dbReference type="InterPro" id="IPR009057">
    <property type="entry name" value="Homeodomain-like_sf"/>
</dbReference>
<feature type="domain" description="HTH araC/xylS-type" evidence="4">
    <location>
        <begin position="235"/>
        <end position="333"/>
    </location>
</feature>
<reference evidence="5" key="1">
    <citation type="submission" date="2021-08" db="EMBL/GenBank/DDBJ databases">
        <title>Hoeflea bacterium WL0058 sp. nov., isolated from the sediment.</title>
        <authorList>
            <person name="Wang L."/>
            <person name="Zhang D."/>
        </authorList>
    </citation>
    <scope>NUCLEOTIDE SEQUENCE</scope>
    <source>
        <strain evidence="5">WL0058</strain>
    </source>
</reference>
<evidence type="ECO:0000256" key="2">
    <source>
        <dbReference type="ARBA" id="ARBA00023125"/>
    </source>
</evidence>
<keyword evidence="3" id="KW-0804">Transcription</keyword>
<dbReference type="Pfam" id="PF12625">
    <property type="entry name" value="Arabinose_bd"/>
    <property type="match status" value="1"/>
</dbReference>
<dbReference type="EMBL" id="JAICBX010000002">
    <property type="protein sequence ID" value="MBW8637672.1"/>
    <property type="molecule type" value="Genomic_DNA"/>
</dbReference>
<gene>
    <name evidence="5" type="ORF">K1W69_10785</name>
</gene>
<dbReference type="InterPro" id="IPR032687">
    <property type="entry name" value="AraC-type_N"/>
</dbReference>
<proteinExistence type="predicted"/>
<dbReference type="Gene3D" id="1.10.10.60">
    <property type="entry name" value="Homeodomain-like"/>
    <property type="match status" value="1"/>
</dbReference>
<dbReference type="GO" id="GO:0003700">
    <property type="term" value="F:DNA-binding transcription factor activity"/>
    <property type="evidence" value="ECO:0007669"/>
    <property type="project" value="InterPro"/>
</dbReference>
<protein>
    <submittedName>
        <fullName evidence="5">AraC family transcriptional regulator</fullName>
    </submittedName>
</protein>
<accession>A0AAE3D195</accession>
<dbReference type="InterPro" id="IPR018060">
    <property type="entry name" value="HTH_AraC"/>
</dbReference>
<sequence length="336" mass="37203">MAIATITARTLGQMPDLILRECGERALERTFAAAKLPLHLIEDRNYFIPQISLKAFVAEGSRLLGDRDIGLLAAPVLSVTDYGLWSDYVLTAPTLGGALQRAREAVTLHASGDCVALEPRGNHMRFTYRFAESRGEDYDNVAFVAASIMLSIVRAYAGSGWRPQWLEFNIAPRRSVQRIEDTFGCIAKLGAETVAFPVPVRMLAMQRPPRRVTDVVSMEDVMRERLRRPPATLVDAVSEQIRLRIREGQPLLDDVALALGMGPRTLQRALDADGIGFRSLAGRLKIERAKELMRLPDMSVTRVSLELSYSTPANFARAFQRETGVPPGLFLSKLPG</sequence>
<dbReference type="GO" id="GO:0005829">
    <property type="term" value="C:cytosol"/>
    <property type="evidence" value="ECO:0007669"/>
    <property type="project" value="TreeGrafter"/>
</dbReference>
<keyword evidence="6" id="KW-1185">Reference proteome</keyword>
<name>A0AAE3D195_9HYPH</name>
<dbReference type="Pfam" id="PF12833">
    <property type="entry name" value="HTH_18"/>
    <property type="match status" value="1"/>
</dbReference>
<dbReference type="PANTHER" id="PTHR47894:SF4">
    <property type="entry name" value="HTH-TYPE TRANSCRIPTIONAL REGULATOR GADX"/>
    <property type="match status" value="1"/>
</dbReference>
<dbReference type="GO" id="GO:0000976">
    <property type="term" value="F:transcription cis-regulatory region binding"/>
    <property type="evidence" value="ECO:0007669"/>
    <property type="project" value="TreeGrafter"/>
</dbReference>
<dbReference type="SMART" id="SM00342">
    <property type="entry name" value="HTH_ARAC"/>
    <property type="match status" value="1"/>
</dbReference>